<dbReference type="SUPFAM" id="SSF54637">
    <property type="entry name" value="Thioesterase/thiol ester dehydrase-isomerase"/>
    <property type="match status" value="1"/>
</dbReference>
<dbReference type="EMBL" id="LR134117">
    <property type="protein sequence ID" value="VDZ51835.1"/>
    <property type="molecule type" value="Genomic_DNA"/>
</dbReference>
<comment type="similarity">
    <text evidence="1">Belongs to the 4-hydroxybenzoyl-CoA thioesterase family.</text>
</comment>
<gene>
    <name evidence="3" type="primary">fadM</name>
    <name evidence="3" type="ORF">NCTC11214_00396</name>
</gene>
<reference evidence="3 4" key="1">
    <citation type="submission" date="2018-12" db="EMBL/GenBank/DDBJ databases">
        <authorList>
            <consortium name="Pathogen Informatics"/>
        </authorList>
    </citation>
    <scope>NUCLEOTIDE SEQUENCE [LARGE SCALE GENOMIC DNA]</scope>
    <source>
        <strain evidence="3 4">NCTC11214</strain>
    </source>
</reference>
<dbReference type="PANTHER" id="PTHR31793:SF24">
    <property type="entry name" value="LONG-CHAIN ACYL-COA THIOESTERASE FADM"/>
    <property type="match status" value="1"/>
</dbReference>
<organism evidence="3 4">
    <name type="scientific">Serratia odorifera</name>
    <dbReference type="NCBI Taxonomy" id="618"/>
    <lineage>
        <taxon>Bacteria</taxon>
        <taxon>Pseudomonadati</taxon>
        <taxon>Pseudomonadota</taxon>
        <taxon>Gammaproteobacteria</taxon>
        <taxon>Enterobacterales</taxon>
        <taxon>Yersiniaceae</taxon>
        <taxon>Serratia</taxon>
    </lineage>
</organism>
<dbReference type="EC" id="3.1.2.-" evidence="3"/>
<dbReference type="RefSeq" id="WP_004954593.1">
    <property type="nucleotide sequence ID" value="NZ_JAEKCK010000005.1"/>
</dbReference>
<dbReference type="GO" id="GO:0047617">
    <property type="term" value="F:fatty acyl-CoA hydrolase activity"/>
    <property type="evidence" value="ECO:0007669"/>
    <property type="project" value="TreeGrafter"/>
</dbReference>
<keyword evidence="2 3" id="KW-0378">Hydrolase</keyword>
<protein>
    <submittedName>
        <fullName evidence="3">Long-chain acyl-CoA thioesterase FadM</fullName>
        <ecNumber evidence="3">3.1.2.-</ecNumber>
    </submittedName>
</protein>
<sequence>MQTLIKVRGYHLDVYQHVNNARYLEFLEEARWEWLDNLDAFRWMTENNIAFIVVNININYRKPAVLGDRLRIDSRMEQLNGKSGVLSQKVTLEPQGSAVADALLTFVCVDLKTQRALPIEGELREHLMSLQQPVINATGDGRL</sequence>
<dbReference type="InterPro" id="IPR006684">
    <property type="entry name" value="YbgC/YbaW"/>
</dbReference>
<dbReference type="InterPro" id="IPR029069">
    <property type="entry name" value="HotDog_dom_sf"/>
</dbReference>
<dbReference type="AlphaFoldDB" id="A0A447KKX0"/>
<dbReference type="KEGG" id="sof:NCTC11214_00396"/>
<evidence type="ECO:0000256" key="1">
    <source>
        <dbReference type="ARBA" id="ARBA00005953"/>
    </source>
</evidence>
<accession>A0A447KKX0</accession>
<dbReference type="Gene3D" id="3.10.129.10">
    <property type="entry name" value="Hotdog Thioesterase"/>
    <property type="match status" value="1"/>
</dbReference>
<dbReference type="PANTHER" id="PTHR31793">
    <property type="entry name" value="4-HYDROXYBENZOYL-COA THIOESTERASE FAMILY MEMBER"/>
    <property type="match status" value="1"/>
</dbReference>
<dbReference type="CDD" id="cd00586">
    <property type="entry name" value="4HBT"/>
    <property type="match status" value="1"/>
</dbReference>
<proteinExistence type="inferred from homology"/>
<evidence type="ECO:0000313" key="4">
    <source>
        <dbReference type="Proteomes" id="UP000281391"/>
    </source>
</evidence>
<evidence type="ECO:0000313" key="3">
    <source>
        <dbReference type="EMBL" id="VDZ51835.1"/>
    </source>
</evidence>
<dbReference type="Pfam" id="PF13279">
    <property type="entry name" value="4HBT_2"/>
    <property type="match status" value="1"/>
</dbReference>
<dbReference type="InterPro" id="IPR050563">
    <property type="entry name" value="4-hydroxybenzoyl-CoA_TE"/>
</dbReference>
<dbReference type="NCBIfam" id="TIGR00051">
    <property type="entry name" value="YbgC/FadM family acyl-CoA thioesterase"/>
    <property type="match status" value="1"/>
</dbReference>
<evidence type="ECO:0000256" key="2">
    <source>
        <dbReference type="ARBA" id="ARBA00022801"/>
    </source>
</evidence>
<name>A0A447KKX0_SEROD</name>
<dbReference type="Proteomes" id="UP000281391">
    <property type="component" value="Chromosome"/>
</dbReference>
<dbReference type="PIRSF" id="PIRSF003230">
    <property type="entry name" value="YbgC"/>
    <property type="match status" value="1"/>
</dbReference>